<protein>
    <submittedName>
        <fullName evidence="1">Transposase</fullName>
    </submittedName>
</protein>
<dbReference type="EMBL" id="CP007139">
    <property type="protein sequence ID" value="AIE84976.1"/>
    <property type="molecule type" value="Genomic_DNA"/>
</dbReference>
<sequence>MVFSLGTEGIPPARRYIETQEEHHRAVSFQDEYRELLQGHGLEWDERYVWD</sequence>
<dbReference type="Proteomes" id="UP000027982">
    <property type="component" value="Chromosome"/>
</dbReference>
<dbReference type="eggNOG" id="COG1943">
    <property type="taxonomic scope" value="Bacteria"/>
</dbReference>
<dbReference type="HOGENOM" id="CLU_196545_0_0_0"/>
<reference evidence="1 2" key="1">
    <citation type="journal article" date="2014" name="PLoS ONE">
        <title>The first complete genome sequence of the class fimbriimonadia in the phylum armatimonadetes.</title>
        <authorList>
            <person name="Hu Z.Y."/>
            <person name="Wang Y.Z."/>
            <person name="Im W.T."/>
            <person name="Wang S.Y."/>
            <person name="Zhao G.P."/>
            <person name="Zheng H.J."/>
            <person name="Quan Z.X."/>
        </authorList>
    </citation>
    <scope>NUCLEOTIDE SEQUENCE [LARGE SCALE GENOMIC DNA]</scope>
    <source>
        <strain evidence="1">Gsoil 348</strain>
    </source>
</reference>
<accession>A0A068NND9</accession>
<proteinExistence type="predicted"/>
<dbReference type="AlphaFoldDB" id="A0A068NND9"/>
<evidence type="ECO:0000313" key="1">
    <source>
        <dbReference type="EMBL" id="AIE84976.1"/>
    </source>
</evidence>
<gene>
    <name evidence="1" type="ORF">OP10G_1608</name>
</gene>
<evidence type="ECO:0000313" key="2">
    <source>
        <dbReference type="Proteomes" id="UP000027982"/>
    </source>
</evidence>
<organism evidence="1 2">
    <name type="scientific">Fimbriimonas ginsengisoli Gsoil 348</name>
    <dbReference type="NCBI Taxonomy" id="661478"/>
    <lineage>
        <taxon>Bacteria</taxon>
        <taxon>Bacillati</taxon>
        <taxon>Armatimonadota</taxon>
        <taxon>Fimbriimonadia</taxon>
        <taxon>Fimbriimonadales</taxon>
        <taxon>Fimbriimonadaceae</taxon>
        <taxon>Fimbriimonas</taxon>
    </lineage>
</organism>
<keyword evidence="2" id="KW-1185">Reference proteome</keyword>
<dbReference type="KEGG" id="fgi:OP10G_1608"/>
<name>A0A068NND9_FIMGI</name>